<dbReference type="AlphaFoldDB" id="G4Z6F7"/>
<name>G4Z6F7_PHYSP</name>
<sequence>VRRLVREAAFTGHEQECDAFTFTWRTDMEGRPYVGNGADANPFLVGITSKALLRQADRDSSSFVLHIDATSKLNHV</sequence>
<dbReference type="KEGG" id="psoj:PHYSODRAFT_406631"/>
<proteinExistence type="predicted"/>
<organism evidence="1 2">
    <name type="scientific">Phytophthora sojae (strain P6497)</name>
    <name type="common">Soybean stem and root rot agent</name>
    <name type="synonym">Phytophthora megasperma f. sp. glycines</name>
    <dbReference type="NCBI Taxonomy" id="1094619"/>
    <lineage>
        <taxon>Eukaryota</taxon>
        <taxon>Sar</taxon>
        <taxon>Stramenopiles</taxon>
        <taxon>Oomycota</taxon>
        <taxon>Peronosporomycetes</taxon>
        <taxon>Peronosporales</taxon>
        <taxon>Peronosporaceae</taxon>
        <taxon>Phytophthora</taxon>
    </lineage>
</organism>
<dbReference type="GeneID" id="20651475"/>
<gene>
    <name evidence="1" type="ORF">PHYSODRAFT_406631</name>
</gene>
<dbReference type="Proteomes" id="UP000002640">
    <property type="component" value="Unassembled WGS sequence"/>
</dbReference>
<accession>G4Z6F7</accession>
<evidence type="ECO:0000313" key="2">
    <source>
        <dbReference type="Proteomes" id="UP000002640"/>
    </source>
</evidence>
<feature type="non-terminal residue" evidence="1">
    <location>
        <position position="76"/>
    </location>
</feature>
<dbReference type="EMBL" id="JH159153">
    <property type="protein sequence ID" value="EGZ22405.1"/>
    <property type="molecule type" value="Genomic_DNA"/>
</dbReference>
<dbReference type="InParanoid" id="G4Z6F7"/>
<evidence type="ECO:0000313" key="1">
    <source>
        <dbReference type="EMBL" id="EGZ22405.1"/>
    </source>
</evidence>
<keyword evidence="2" id="KW-1185">Reference proteome</keyword>
<dbReference type="RefSeq" id="XP_009525122.1">
    <property type="nucleotide sequence ID" value="XM_009526827.1"/>
</dbReference>
<protein>
    <submittedName>
        <fullName evidence="1">Uncharacterized protein</fullName>
    </submittedName>
</protein>
<feature type="non-terminal residue" evidence="1">
    <location>
        <position position="1"/>
    </location>
</feature>
<reference evidence="1 2" key="1">
    <citation type="journal article" date="2006" name="Science">
        <title>Phytophthora genome sequences uncover evolutionary origins and mechanisms of pathogenesis.</title>
        <authorList>
            <person name="Tyler B.M."/>
            <person name="Tripathy S."/>
            <person name="Zhang X."/>
            <person name="Dehal P."/>
            <person name="Jiang R.H."/>
            <person name="Aerts A."/>
            <person name="Arredondo F.D."/>
            <person name="Baxter L."/>
            <person name="Bensasson D."/>
            <person name="Beynon J.L."/>
            <person name="Chapman J."/>
            <person name="Damasceno C.M."/>
            <person name="Dorrance A.E."/>
            <person name="Dou D."/>
            <person name="Dickerman A.W."/>
            <person name="Dubchak I.L."/>
            <person name="Garbelotto M."/>
            <person name="Gijzen M."/>
            <person name="Gordon S.G."/>
            <person name="Govers F."/>
            <person name="Grunwald N.J."/>
            <person name="Huang W."/>
            <person name="Ivors K.L."/>
            <person name="Jones R.W."/>
            <person name="Kamoun S."/>
            <person name="Krampis K."/>
            <person name="Lamour K.H."/>
            <person name="Lee M.K."/>
            <person name="McDonald W.H."/>
            <person name="Medina M."/>
            <person name="Meijer H.J."/>
            <person name="Nordberg E.K."/>
            <person name="Maclean D.J."/>
            <person name="Ospina-Giraldo M.D."/>
            <person name="Morris P.F."/>
            <person name="Phuntumart V."/>
            <person name="Putnam N.H."/>
            <person name="Rash S."/>
            <person name="Rose J.K."/>
            <person name="Sakihama Y."/>
            <person name="Salamov A.A."/>
            <person name="Savidor A."/>
            <person name="Scheuring C.F."/>
            <person name="Smith B.M."/>
            <person name="Sobral B.W."/>
            <person name="Terry A."/>
            <person name="Torto-Alalibo T.A."/>
            <person name="Win J."/>
            <person name="Xu Z."/>
            <person name="Zhang H."/>
            <person name="Grigoriev I.V."/>
            <person name="Rokhsar D.S."/>
            <person name="Boore J.L."/>
        </authorList>
    </citation>
    <scope>NUCLEOTIDE SEQUENCE [LARGE SCALE GENOMIC DNA]</scope>
    <source>
        <strain evidence="1 2">P6497</strain>
    </source>
</reference>